<dbReference type="SUPFAM" id="SSF52540">
    <property type="entry name" value="P-loop containing nucleoside triphosphate hydrolases"/>
    <property type="match status" value="1"/>
</dbReference>
<gene>
    <name evidence="8" type="ORF">CYJ26_01135</name>
</gene>
<evidence type="ECO:0000313" key="8">
    <source>
        <dbReference type="EMBL" id="PKY99530.1"/>
    </source>
</evidence>
<name>A0A2I1KV77_9ACTO</name>
<dbReference type="InterPro" id="IPR005337">
    <property type="entry name" value="RapZ-like"/>
</dbReference>
<evidence type="ECO:0000256" key="1">
    <source>
        <dbReference type="ARBA" id="ARBA00022741"/>
    </source>
</evidence>
<evidence type="ECO:0000256" key="4">
    <source>
        <dbReference type="HAMAP-Rule" id="MF_00636"/>
    </source>
</evidence>
<reference evidence="8 9" key="1">
    <citation type="submission" date="2017-12" db="EMBL/GenBank/DDBJ databases">
        <title>Phylogenetic diversity of female urinary microbiome.</title>
        <authorList>
            <person name="Thomas-White K."/>
            <person name="Wolfe A.J."/>
        </authorList>
    </citation>
    <scope>NUCLEOTIDE SEQUENCE [LARGE SCALE GENOMIC DNA]</scope>
    <source>
        <strain evidence="8 9">UMB0319</strain>
    </source>
</reference>
<accession>A0A2I1KV77</accession>
<dbReference type="InterPro" id="IPR053930">
    <property type="entry name" value="RapZ-like_N"/>
</dbReference>
<protein>
    <submittedName>
        <fullName evidence="8">RNase adapter RapZ</fullName>
    </submittedName>
</protein>
<dbReference type="HAMAP" id="MF_00636">
    <property type="entry name" value="RapZ_like"/>
    <property type="match status" value="1"/>
</dbReference>
<dbReference type="Proteomes" id="UP000234778">
    <property type="component" value="Unassembled WGS sequence"/>
</dbReference>
<dbReference type="RefSeq" id="WP_006549684.1">
    <property type="nucleotide sequence ID" value="NZ_CP136961.1"/>
</dbReference>
<keyword evidence="2 4" id="KW-0067">ATP-binding</keyword>
<dbReference type="InterPro" id="IPR027417">
    <property type="entry name" value="P-loop_NTPase"/>
</dbReference>
<keyword evidence="1 4" id="KW-0547">Nucleotide-binding</keyword>
<dbReference type="GO" id="GO:0005524">
    <property type="term" value="F:ATP binding"/>
    <property type="evidence" value="ECO:0007669"/>
    <property type="project" value="UniProtKB-UniRule"/>
</dbReference>
<dbReference type="PANTHER" id="PTHR30448:SF0">
    <property type="entry name" value="RNASE ADAPTER PROTEIN RAPZ"/>
    <property type="match status" value="1"/>
</dbReference>
<dbReference type="NCBIfam" id="NF003828">
    <property type="entry name" value="PRK05416.1"/>
    <property type="match status" value="1"/>
</dbReference>
<dbReference type="PANTHER" id="PTHR30448">
    <property type="entry name" value="RNASE ADAPTER PROTEIN RAPZ"/>
    <property type="match status" value="1"/>
</dbReference>
<feature type="domain" description="RapZ-like N-terminal" evidence="6">
    <location>
        <begin position="42"/>
        <end position="195"/>
    </location>
</feature>
<dbReference type="Pfam" id="PF03668">
    <property type="entry name" value="RapZ-like_N"/>
    <property type="match status" value="1"/>
</dbReference>
<dbReference type="GeneID" id="81707552"/>
<dbReference type="AlphaFoldDB" id="A0A2I1KV77"/>
<feature type="compositionally biased region" description="Low complexity" evidence="5">
    <location>
        <begin position="1"/>
        <end position="19"/>
    </location>
</feature>
<proteinExistence type="inferred from homology"/>
<dbReference type="EMBL" id="PKHA01000001">
    <property type="protein sequence ID" value="PKY99530.1"/>
    <property type="molecule type" value="Genomic_DNA"/>
</dbReference>
<evidence type="ECO:0000256" key="2">
    <source>
        <dbReference type="ARBA" id="ARBA00022840"/>
    </source>
</evidence>
<sequence>MDAHDTTPAAPAAAPSSDTVPYGIPAIDRATPPVSPAQRPEMLVVTGMSGAGRSRAANALEDLDWYVVDNLPPQLLPALAGMMTTVGAGVHRLAAVVDVRSREFFASFMQYLSQLREAGTTVRLIFLDASDSILIRRFESSRRPHPLQGTGTILDGIAHERTLLAGLKGQADDVIDTTNLSVHDLARRIRELVASESDLALRVTVSSFGFKYGIPMDADHVLDVRFIPNPYWVTELRHLTGRDAPVAEYVFRQEGAAAFVDGYADLLVPALPHYVDELKPNVMIAVGCTGGKHRSVASAERIAARLRLQGFNVVVQHRDLGRE</sequence>
<evidence type="ECO:0000256" key="5">
    <source>
        <dbReference type="SAM" id="MobiDB-lite"/>
    </source>
</evidence>
<keyword evidence="3 4" id="KW-0342">GTP-binding</keyword>
<feature type="binding site" evidence="4">
    <location>
        <begin position="98"/>
        <end position="101"/>
    </location>
    <ligand>
        <name>GTP</name>
        <dbReference type="ChEBI" id="CHEBI:37565"/>
    </ligand>
</feature>
<dbReference type="PIRSF" id="PIRSF005052">
    <property type="entry name" value="P-loopkin"/>
    <property type="match status" value="1"/>
</dbReference>
<feature type="region of interest" description="Disordered" evidence="5">
    <location>
        <begin position="1"/>
        <end position="36"/>
    </location>
</feature>
<dbReference type="Pfam" id="PF22740">
    <property type="entry name" value="PapZ_C"/>
    <property type="match status" value="1"/>
</dbReference>
<feature type="domain" description="RapZ C-terminal" evidence="7">
    <location>
        <begin position="202"/>
        <end position="320"/>
    </location>
</feature>
<feature type="binding site" evidence="4">
    <location>
        <begin position="47"/>
        <end position="54"/>
    </location>
    <ligand>
        <name>ATP</name>
        <dbReference type="ChEBI" id="CHEBI:30616"/>
    </ligand>
</feature>
<dbReference type="Gene3D" id="3.40.50.300">
    <property type="entry name" value="P-loop containing nucleotide triphosphate hydrolases"/>
    <property type="match status" value="1"/>
</dbReference>
<evidence type="ECO:0000256" key="3">
    <source>
        <dbReference type="ARBA" id="ARBA00023134"/>
    </source>
</evidence>
<evidence type="ECO:0000259" key="7">
    <source>
        <dbReference type="Pfam" id="PF22740"/>
    </source>
</evidence>
<dbReference type="GO" id="GO:0005525">
    <property type="term" value="F:GTP binding"/>
    <property type="evidence" value="ECO:0007669"/>
    <property type="project" value="UniProtKB-UniRule"/>
</dbReference>
<comment type="caution">
    <text evidence="8">The sequence shown here is derived from an EMBL/GenBank/DDBJ whole genome shotgun (WGS) entry which is preliminary data.</text>
</comment>
<dbReference type="InterPro" id="IPR053931">
    <property type="entry name" value="RapZ_C"/>
</dbReference>
<organism evidence="8 9">
    <name type="scientific">Actinomyces urogenitalis</name>
    <dbReference type="NCBI Taxonomy" id="103621"/>
    <lineage>
        <taxon>Bacteria</taxon>
        <taxon>Bacillati</taxon>
        <taxon>Actinomycetota</taxon>
        <taxon>Actinomycetes</taxon>
        <taxon>Actinomycetales</taxon>
        <taxon>Actinomycetaceae</taxon>
        <taxon>Actinomyces</taxon>
    </lineage>
</organism>
<evidence type="ECO:0000313" key="9">
    <source>
        <dbReference type="Proteomes" id="UP000234778"/>
    </source>
</evidence>
<evidence type="ECO:0000259" key="6">
    <source>
        <dbReference type="Pfam" id="PF03668"/>
    </source>
</evidence>